<dbReference type="Pfam" id="PF03134">
    <property type="entry name" value="TB2_DP1_HVA22"/>
    <property type="match status" value="1"/>
</dbReference>
<feature type="region of interest" description="Disordered" evidence="5">
    <location>
        <begin position="1412"/>
        <end position="1468"/>
    </location>
</feature>
<dbReference type="InterPro" id="IPR050613">
    <property type="entry name" value="Sec_Metabolite_Reg"/>
</dbReference>
<dbReference type="PROSITE" id="PS51379">
    <property type="entry name" value="4FE4S_FER_2"/>
    <property type="match status" value="1"/>
</dbReference>
<dbReference type="GO" id="GO:0000981">
    <property type="term" value="F:DNA-binding transcription factor activity, RNA polymerase II-specific"/>
    <property type="evidence" value="ECO:0007669"/>
    <property type="project" value="InterPro"/>
</dbReference>
<dbReference type="PROSITE" id="PS00463">
    <property type="entry name" value="ZN2_CY6_FUNGAL_1"/>
    <property type="match status" value="1"/>
</dbReference>
<feature type="compositionally biased region" description="Low complexity" evidence="5">
    <location>
        <begin position="1412"/>
        <end position="1444"/>
    </location>
</feature>
<proteinExistence type="predicted"/>
<evidence type="ECO:0000313" key="8">
    <source>
        <dbReference type="EMBL" id="KAF5384289.1"/>
    </source>
</evidence>
<evidence type="ECO:0000256" key="5">
    <source>
        <dbReference type="SAM" id="MobiDB-lite"/>
    </source>
</evidence>
<keyword evidence="3" id="KW-0539">Nucleus</keyword>
<dbReference type="InterPro" id="IPR007219">
    <property type="entry name" value="XnlR_reg_dom"/>
</dbReference>
<organism evidence="8 9">
    <name type="scientific">Tricholomella constricta</name>
    <dbReference type="NCBI Taxonomy" id="117010"/>
    <lineage>
        <taxon>Eukaryota</taxon>
        <taxon>Fungi</taxon>
        <taxon>Dikarya</taxon>
        <taxon>Basidiomycota</taxon>
        <taxon>Agaricomycotina</taxon>
        <taxon>Agaricomycetes</taxon>
        <taxon>Agaricomycetidae</taxon>
        <taxon>Agaricales</taxon>
        <taxon>Tricholomatineae</taxon>
        <taxon>Lyophyllaceae</taxon>
        <taxon>Tricholomella</taxon>
    </lineage>
</organism>
<dbReference type="PANTHER" id="PTHR31001">
    <property type="entry name" value="UNCHARACTERIZED TRANSCRIPTIONAL REGULATORY PROTEIN"/>
    <property type="match status" value="1"/>
</dbReference>
<keyword evidence="9" id="KW-1185">Reference proteome</keyword>
<dbReference type="Gene3D" id="4.10.240.10">
    <property type="entry name" value="Zn(2)-C6 fungal-type DNA-binding domain"/>
    <property type="match status" value="1"/>
</dbReference>
<feature type="region of interest" description="Disordered" evidence="5">
    <location>
        <begin position="202"/>
        <end position="225"/>
    </location>
</feature>
<feature type="domain" description="Zn(2)-C6 fungal-type" evidence="6">
    <location>
        <begin position="408"/>
        <end position="437"/>
    </location>
</feature>
<evidence type="ECO:0000256" key="3">
    <source>
        <dbReference type="ARBA" id="ARBA00023242"/>
    </source>
</evidence>
<sequence length="1540" mass="170456">MLLFLTGRLVSSVSAFLYPGYASYKALSQRPASEEELERWLMYWSVLGCLVGVEYLAEWLVSWVPFYYTIKTLFLLYLALPQTRGSSYIYTTHLQPFFHAHETQIDAALASLKARAYAFVQERLRALWDAASSSLQPGGQPHAHFTPVGGQGSADAAPPPSLADPASGPAQLVSTLWRSYGPGIMASGAALLRSATAASTARPLSNLNTPPASGFREAGAGQTQSVLERRRQLEAELAALSVPMPAADPSRGSSGSDLGLRERTHSNAGSASARFEEVEVPSDVEGYEVGDDEGQGQARPGASTRGSWFGWSGASGKAGGYERVKNSVQIQIQFQAASSPTAPVEENAHSAGSIPIRISAEPSLQLQNQPPTSVPSSPEMHGQRDMRRDPTAQRAQDKESKRARGALSCAECRRLKLKCDKTVPCSSCKRRGCSAICPNGSLITGQGTRFVLADTEKLHQKIATMSDRIRQLEDALAILQSTQTRDAHPLLQRELLKIKSSIELHAAVEGEDASASVREEDTEESQAIDAFGTLAIRDDGAATFYGRSAGSESLLIGEAASPVQSHTPESSWPINAEADLPPAIRALASSFPFSSPPPGEVDLDYLVRTYLPSWPDAYRLCELYMEQAPWFFGAVTRRQLTEEVLPMWYDEAPRPPLPLPSTSTSSISSSSSTSSSSSLHTDPRPPQTPHDLALLFILLCFGALTDITRPPAPDNPEAEAYYHLTKAALALAPVMERPPSVATVQALALMAIYEGLAGAENAIESTWAVMGLSTKLAQSIGLHRDCARWKLPPAEVQKRRALFWELFITDCWQSLATGRLATFSLPFVDCELPFDPDQTMTNDGVVEPSCLSMRSCIKTAAAAYHASLPVPFWKARFGAECVAAVVQGTLTSRAPKYSIILELDRKVRDMELPTYAQGAPPQGAGLSQTMSHFMPTNYRELTLLYIHRCFFAHALASHPQDPIKSQYAPSFLAGYRSACTILASVKQQFNLFPAQIARFWVLWTHAFSAAVMLASVVTHSSQSKVASAALVELKTACELFQQASAYGGRAVKFLARTFIPIMQRLQTKAQQTYIDTNSGIPPTIPNDIFKPTPTGEHKDELSIFSGRTHTVATKAHTPPSRARTAPGPGSSSRASSDSPQTQLFAVDNPSFAGVHPSLATELHEFNGHIAAQIEDAYQVDGGVFAQSVDCSLGERRRQMQMAERQQQQQMEQMEQMERQRVERQQMEMEQQRLYQEQQMRQRQQIQEQQMEEQRQLQEQREQYQQLQEQQRIQQAQQQLEQQKQLELELEQQRRSQRQHHRQITMCTEQYQPIRSQNAQYEEAYGQHALYTSQALLSQQPRVIASAKPPLDPSHLPRHTLTHSQSMSTLHHTYVQEQQQQPPPQHEQQHPHAPLPQHSMYTIPPEYRQQQYQYPSPESLVSPQSSTSSQFSAPQQSYTQTYTHTHNTHTHTQEPQSVQAQAPTAEARAHQNWVTPEAEAGYAAAPGQVMRVQSQLQLQQQQHHHYTPEAALRGIAADDRSLQETWQSYMYNVGSPRHLFD</sequence>
<evidence type="ECO:0000256" key="4">
    <source>
        <dbReference type="SAM" id="Coils"/>
    </source>
</evidence>
<dbReference type="Pfam" id="PF04082">
    <property type="entry name" value="Fungal_trans"/>
    <property type="match status" value="1"/>
</dbReference>
<feature type="domain" description="4Fe-4S ferredoxin-type" evidence="7">
    <location>
        <begin position="415"/>
        <end position="447"/>
    </location>
</feature>
<dbReference type="SUPFAM" id="SSF57701">
    <property type="entry name" value="Zn2/Cys6 DNA-binding domain"/>
    <property type="match status" value="1"/>
</dbReference>
<comment type="subcellular location">
    <subcellularLocation>
        <location evidence="1">Nucleus</location>
    </subcellularLocation>
</comment>
<evidence type="ECO:0000256" key="1">
    <source>
        <dbReference type="ARBA" id="ARBA00004123"/>
    </source>
</evidence>
<dbReference type="EMBL" id="JAACJP010000005">
    <property type="protein sequence ID" value="KAF5384289.1"/>
    <property type="molecule type" value="Genomic_DNA"/>
</dbReference>
<feature type="compositionally biased region" description="Polar residues" evidence="5">
    <location>
        <begin position="362"/>
        <end position="376"/>
    </location>
</feature>
<feature type="region of interest" description="Disordered" evidence="5">
    <location>
        <begin position="362"/>
        <end position="400"/>
    </location>
</feature>
<name>A0A8H5HJD0_9AGAR</name>
<gene>
    <name evidence="8" type="ORF">D9615_003219</name>
</gene>
<protein>
    <recommendedName>
        <fullName evidence="10">Zn(2)-C6 fungal-type domain-containing protein</fullName>
    </recommendedName>
</protein>
<dbReference type="Proteomes" id="UP000565441">
    <property type="component" value="Unassembled WGS sequence"/>
</dbReference>
<comment type="caution">
    <text evidence="8">The sequence shown here is derived from an EMBL/GenBank/DDBJ whole genome shotgun (WGS) entry which is preliminary data.</text>
</comment>
<dbReference type="InterPro" id="IPR004345">
    <property type="entry name" value="TB2_DP1_HVA22"/>
</dbReference>
<dbReference type="CDD" id="cd00067">
    <property type="entry name" value="GAL4"/>
    <property type="match status" value="1"/>
</dbReference>
<feature type="region of interest" description="Disordered" evidence="5">
    <location>
        <begin position="138"/>
        <end position="168"/>
    </location>
</feature>
<feature type="compositionally biased region" description="Low complexity" evidence="5">
    <location>
        <begin position="661"/>
        <end position="678"/>
    </location>
</feature>
<dbReference type="PANTHER" id="PTHR31001:SF56">
    <property type="entry name" value="ZN(2)-C6 FUNGAL-TYPE DOMAIN-CONTAINING PROTEIN"/>
    <property type="match status" value="1"/>
</dbReference>
<reference evidence="8 9" key="1">
    <citation type="journal article" date="2020" name="ISME J.">
        <title>Uncovering the hidden diversity of litter-decomposition mechanisms in mushroom-forming fungi.</title>
        <authorList>
            <person name="Floudas D."/>
            <person name="Bentzer J."/>
            <person name="Ahren D."/>
            <person name="Johansson T."/>
            <person name="Persson P."/>
            <person name="Tunlid A."/>
        </authorList>
    </citation>
    <scope>NUCLEOTIDE SEQUENCE [LARGE SCALE GENOMIC DNA]</scope>
    <source>
        <strain evidence="8 9">CBS 661.87</strain>
    </source>
</reference>
<evidence type="ECO:0008006" key="10">
    <source>
        <dbReference type="Google" id="ProtNLM"/>
    </source>
</evidence>
<feature type="region of interest" description="Disordered" evidence="5">
    <location>
        <begin position="1374"/>
        <end position="1399"/>
    </location>
</feature>
<dbReference type="InterPro" id="IPR017896">
    <property type="entry name" value="4Fe4S_Fe-S-bd"/>
</dbReference>
<dbReference type="PROSITE" id="PS50048">
    <property type="entry name" value="ZN2_CY6_FUNGAL_2"/>
    <property type="match status" value="1"/>
</dbReference>
<feature type="coiled-coil region" evidence="4">
    <location>
        <begin position="1196"/>
        <end position="1295"/>
    </location>
</feature>
<accession>A0A8H5HJD0</accession>
<feature type="compositionally biased region" description="Acidic residues" evidence="5">
    <location>
        <begin position="278"/>
        <end position="294"/>
    </location>
</feature>
<evidence type="ECO:0000313" key="9">
    <source>
        <dbReference type="Proteomes" id="UP000565441"/>
    </source>
</evidence>
<keyword evidence="2" id="KW-0479">Metal-binding</keyword>
<evidence type="ECO:0000259" key="7">
    <source>
        <dbReference type="PROSITE" id="PS51379"/>
    </source>
</evidence>
<feature type="region of interest" description="Disordered" evidence="5">
    <location>
        <begin position="240"/>
        <end position="310"/>
    </location>
</feature>
<feature type="coiled-coil region" evidence="4">
    <location>
        <begin position="455"/>
        <end position="482"/>
    </location>
</feature>
<dbReference type="GO" id="GO:0008270">
    <property type="term" value="F:zinc ion binding"/>
    <property type="evidence" value="ECO:0007669"/>
    <property type="project" value="InterPro"/>
</dbReference>
<feature type="compositionally biased region" description="Low complexity" evidence="5">
    <location>
        <begin position="1390"/>
        <end position="1399"/>
    </location>
</feature>
<dbReference type="OrthoDB" id="424974at2759"/>
<feature type="compositionally biased region" description="Low complexity" evidence="5">
    <location>
        <begin position="1125"/>
        <end position="1139"/>
    </location>
</feature>
<dbReference type="GO" id="GO:0005634">
    <property type="term" value="C:nucleus"/>
    <property type="evidence" value="ECO:0007669"/>
    <property type="project" value="UniProtKB-SubCell"/>
</dbReference>
<evidence type="ECO:0000256" key="2">
    <source>
        <dbReference type="ARBA" id="ARBA00022723"/>
    </source>
</evidence>
<evidence type="ECO:0000259" key="6">
    <source>
        <dbReference type="PROSITE" id="PS50048"/>
    </source>
</evidence>
<dbReference type="GO" id="GO:0003677">
    <property type="term" value="F:DNA binding"/>
    <property type="evidence" value="ECO:0007669"/>
    <property type="project" value="InterPro"/>
</dbReference>
<feature type="region of interest" description="Disordered" evidence="5">
    <location>
        <begin position="1110"/>
        <end position="1140"/>
    </location>
</feature>
<feature type="compositionally biased region" description="Basic and acidic residues" evidence="5">
    <location>
        <begin position="381"/>
        <end position="400"/>
    </location>
</feature>
<dbReference type="SMART" id="SM00906">
    <property type="entry name" value="Fungal_trans"/>
    <property type="match status" value="1"/>
</dbReference>
<dbReference type="CDD" id="cd12148">
    <property type="entry name" value="fungal_TF_MHR"/>
    <property type="match status" value="1"/>
</dbReference>
<dbReference type="SMART" id="SM00066">
    <property type="entry name" value="GAL4"/>
    <property type="match status" value="1"/>
</dbReference>
<feature type="region of interest" description="Disordered" evidence="5">
    <location>
        <begin position="655"/>
        <end position="686"/>
    </location>
</feature>
<dbReference type="InterPro" id="IPR036864">
    <property type="entry name" value="Zn2-C6_fun-type_DNA-bd_sf"/>
</dbReference>
<keyword evidence="4" id="KW-0175">Coiled coil</keyword>
<dbReference type="GO" id="GO:0006351">
    <property type="term" value="P:DNA-templated transcription"/>
    <property type="evidence" value="ECO:0007669"/>
    <property type="project" value="InterPro"/>
</dbReference>
<dbReference type="InterPro" id="IPR001138">
    <property type="entry name" value="Zn2Cys6_DnaBD"/>
</dbReference>